<dbReference type="Gene3D" id="2.30.110.10">
    <property type="entry name" value="Electron Transport, Fmn-binding Protein, Chain A"/>
    <property type="match status" value="1"/>
</dbReference>
<dbReference type="InterPro" id="IPR012349">
    <property type="entry name" value="Split_barrel_FMN-bd"/>
</dbReference>
<name>A0A7X6K2X4_9MICC</name>
<organism evidence="3 4">
    <name type="scientific">Arthrobacter mobilis</name>
    <dbReference type="NCBI Taxonomy" id="2724944"/>
    <lineage>
        <taxon>Bacteria</taxon>
        <taxon>Bacillati</taxon>
        <taxon>Actinomycetota</taxon>
        <taxon>Actinomycetes</taxon>
        <taxon>Micrococcales</taxon>
        <taxon>Micrococcaceae</taxon>
        <taxon>Arthrobacter</taxon>
    </lineage>
</organism>
<feature type="domain" description="Flavin reductase like" evidence="2">
    <location>
        <begin position="1"/>
        <end position="143"/>
    </location>
</feature>
<keyword evidence="1" id="KW-0560">Oxidoreductase</keyword>
<accession>A0A7X6K2X4</accession>
<evidence type="ECO:0000259" key="2">
    <source>
        <dbReference type="SMART" id="SM00903"/>
    </source>
</evidence>
<dbReference type="PANTHER" id="PTHR30466:SF1">
    <property type="entry name" value="FMN REDUCTASE (NADH) RUTF"/>
    <property type="match status" value="1"/>
</dbReference>
<gene>
    <name evidence="3" type="ORF">HGG74_03790</name>
</gene>
<dbReference type="SMART" id="SM00903">
    <property type="entry name" value="Flavin_Reduct"/>
    <property type="match status" value="1"/>
</dbReference>
<dbReference type="GO" id="GO:0010181">
    <property type="term" value="F:FMN binding"/>
    <property type="evidence" value="ECO:0007669"/>
    <property type="project" value="InterPro"/>
</dbReference>
<evidence type="ECO:0000313" key="4">
    <source>
        <dbReference type="Proteomes" id="UP000544090"/>
    </source>
</evidence>
<keyword evidence="4" id="KW-1185">Reference proteome</keyword>
<dbReference type="EMBL" id="JAAZSQ010000002">
    <property type="protein sequence ID" value="NKX53677.1"/>
    <property type="molecule type" value="Genomic_DNA"/>
</dbReference>
<protein>
    <submittedName>
        <fullName evidence="3">Flavin reductase</fullName>
    </submittedName>
</protein>
<reference evidence="3 4" key="1">
    <citation type="submission" date="2020-04" db="EMBL/GenBank/DDBJ databases">
        <title>Arthrobacter sp. nov.</title>
        <authorList>
            <person name="Liu S."/>
        </authorList>
    </citation>
    <scope>NUCLEOTIDE SEQUENCE [LARGE SCALE GENOMIC DNA]</scope>
    <source>
        <strain evidence="3 4">E918</strain>
    </source>
</reference>
<dbReference type="SUPFAM" id="SSF50475">
    <property type="entry name" value="FMN-binding split barrel"/>
    <property type="match status" value="1"/>
</dbReference>
<sequence length="156" mass="16965">MGRFLTGVAVVTTRSGDELHGMTINSLTSISLDPPILMVSLTFGARTTDALLESGRFAISILGAKQEAIARKFATRGGERFEVGEFDYTDNGLPVVKDALSQADCTVVNQYEIGDHQVFFGQVTGCRDRNGAALAFNAGKFGSFHDFHHAELPWFF</sequence>
<evidence type="ECO:0000313" key="3">
    <source>
        <dbReference type="EMBL" id="NKX53677.1"/>
    </source>
</evidence>
<dbReference type="AlphaFoldDB" id="A0A7X6K2X4"/>
<proteinExistence type="predicted"/>
<comment type="caution">
    <text evidence="3">The sequence shown here is derived from an EMBL/GenBank/DDBJ whole genome shotgun (WGS) entry which is preliminary data.</text>
</comment>
<dbReference type="GO" id="GO:0042602">
    <property type="term" value="F:riboflavin reductase (NADPH) activity"/>
    <property type="evidence" value="ECO:0007669"/>
    <property type="project" value="TreeGrafter"/>
</dbReference>
<dbReference type="InterPro" id="IPR002563">
    <property type="entry name" value="Flavin_Rdtase-like_dom"/>
</dbReference>
<dbReference type="PANTHER" id="PTHR30466">
    <property type="entry name" value="FLAVIN REDUCTASE"/>
    <property type="match status" value="1"/>
</dbReference>
<dbReference type="Pfam" id="PF01613">
    <property type="entry name" value="Flavin_Reduct"/>
    <property type="match status" value="1"/>
</dbReference>
<evidence type="ECO:0000256" key="1">
    <source>
        <dbReference type="ARBA" id="ARBA00023002"/>
    </source>
</evidence>
<dbReference type="InterPro" id="IPR050268">
    <property type="entry name" value="NADH-dep_flavin_reductase"/>
</dbReference>
<dbReference type="Proteomes" id="UP000544090">
    <property type="component" value="Unassembled WGS sequence"/>
</dbReference>